<dbReference type="InterPro" id="IPR005533">
    <property type="entry name" value="AMOP_dom"/>
</dbReference>
<evidence type="ECO:0000256" key="3">
    <source>
        <dbReference type="ARBA" id="ARBA00022989"/>
    </source>
</evidence>
<comment type="subcellular location">
    <subcellularLocation>
        <location evidence="1">Membrane</location>
    </subcellularLocation>
</comment>
<dbReference type="Pfam" id="PF00084">
    <property type="entry name" value="Sushi"/>
    <property type="match status" value="1"/>
</dbReference>
<evidence type="ECO:0000259" key="9">
    <source>
        <dbReference type="PROSITE" id="PS50856"/>
    </source>
</evidence>
<dbReference type="EMBL" id="JXJN01014472">
    <property type="status" value="NOT_ANNOTATED_CDS"/>
    <property type="molecule type" value="Genomic_DNA"/>
</dbReference>
<dbReference type="PROSITE" id="PS50923">
    <property type="entry name" value="SUSHI"/>
    <property type="match status" value="1"/>
</dbReference>
<protein>
    <recommendedName>
        <fullName evidence="14">Sushi domain-containing protein</fullName>
    </recommendedName>
</protein>
<feature type="region of interest" description="Disordered" evidence="7">
    <location>
        <begin position="1085"/>
        <end position="1115"/>
    </location>
</feature>
<evidence type="ECO:0000256" key="7">
    <source>
        <dbReference type="SAM" id="MobiDB-lite"/>
    </source>
</evidence>
<feature type="domain" description="Sushi" evidence="10">
    <location>
        <begin position="779"/>
        <end position="839"/>
    </location>
</feature>
<dbReference type="InterPro" id="IPR000436">
    <property type="entry name" value="Sushi_SCR_CCP_dom"/>
</dbReference>
<dbReference type="AlphaFoldDB" id="A0A1B0BHN5"/>
<dbReference type="Gene3D" id="2.10.70.10">
    <property type="entry name" value="Complement Module, domain 1"/>
    <property type="match status" value="1"/>
</dbReference>
<dbReference type="SMART" id="SM00723">
    <property type="entry name" value="AMOP"/>
    <property type="match status" value="1"/>
</dbReference>
<evidence type="ECO:0000259" key="11">
    <source>
        <dbReference type="PROSITE" id="PS51233"/>
    </source>
</evidence>
<dbReference type="CDD" id="cd00033">
    <property type="entry name" value="CCP"/>
    <property type="match status" value="1"/>
</dbReference>
<evidence type="ECO:0000256" key="4">
    <source>
        <dbReference type="ARBA" id="ARBA00023136"/>
    </source>
</evidence>
<dbReference type="InterPro" id="IPR056619">
    <property type="entry name" value="C8-3_MUC4"/>
</dbReference>
<dbReference type="VEuPathDB" id="VectorBase:GPPI030428"/>
<dbReference type="InterPro" id="IPR013783">
    <property type="entry name" value="Ig-like_fold"/>
</dbReference>
<dbReference type="STRING" id="67801.A0A1B0BHN5"/>
<feature type="domain" description="VWFD" evidence="11">
    <location>
        <begin position="480"/>
        <end position="684"/>
    </location>
</feature>
<keyword evidence="2 8" id="KW-0812">Transmembrane</keyword>
<feature type="transmembrane region" description="Helical" evidence="8">
    <location>
        <begin position="847"/>
        <end position="871"/>
    </location>
</feature>
<accession>A0A1B0BHN5</accession>
<keyword evidence="3 8" id="KW-1133">Transmembrane helix</keyword>
<dbReference type="PROSITE" id="PS50856">
    <property type="entry name" value="AMOP"/>
    <property type="match status" value="1"/>
</dbReference>
<dbReference type="SMART" id="SM00216">
    <property type="entry name" value="VWD"/>
    <property type="match status" value="1"/>
</dbReference>
<dbReference type="SUPFAM" id="SSF81296">
    <property type="entry name" value="E set domains"/>
    <property type="match status" value="1"/>
</dbReference>
<name>A0A1B0BHN5_9MUSC</name>
<feature type="compositionally biased region" description="Polar residues" evidence="7">
    <location>
        <begin position="884"/>
        <end position="904"/>
    </location>
</feature>
<feature type="compositionally biased region" description="Polar residues" evidence="7">
    <location>
        <begin position="1105"/>
        <end position="1115"/>
    </location>
</feature>
<feature type="domain" description="AMOP" evidence="9">
    <location>
        <begin position="316"/>
        <end position="467"/>
    </location>
</feature>
<evidence type="ECO:0000256" key="2">
    <source>
        <dbReference type="ARBA" id="ARBA00022692"/>
    </source>
</evidence>
<proteinExistence type="predicted"/>
<dbReference type="InterPro" id="IPR035976">
    <property type="entry name" value="Sushi/SCR/CCP_sf"/>
</dbReference>
<dbReference type="EnsemblMetazoa" id="GPPI030428-RA">
    <property type="protein sequence ID" value="GPPI030428-PA"/>
    <property type="gene ID" value="GPPI030428"/>
</dbReference>
<sequence>MIRQFVGIRRTCHPPIIWENFSNPTGTIRSTNILSTSARLERDLMTRTDRFGVEVRERVMWDIREGVVGAETFIPKHVVITTWKNVSFAGGIDNSLFTNKNASHLPLTFAPESGNMLGGTVVNITGPCFDRNVRVMCHFDTEDVLGHYVDKNRVICIQPFLKAEGYIRLEISVGNERFKWRGKYFVETPDAAAEKIFFETDDVHRKAPKEIRINWNAYNLTTNANANIMISLWGYRETTIHPQLEYIDVIEAGLTNTGHYVIAPQNYANRNNINNDLQFDIVNTQQYILLNEKIILWSKPIPLGWYFGFQWERKYGRKWPRALCDNWIRSDRFLRNFAADLPLCPCTLEHALYDKGRYRPDRECDKDSNPTCLRHKGAIHCVVSGTPTGQGAEQQCCYDRYGFLMLSYDQMWGSRPRRIHNLGKMPWNEASKVPTLSTWFHDMRPFYSCCFWQEEQAVGCETFRFERRPSQDCVAYQAPGVAGVFGDPHIITFDGTQYTFNGLGEFVLARSVDAEHRFEIQGRFEQMPPNQHGGVAATQLTALAMRGNTTTTIEVRLRPKEARWRYKVDVLADGRRIYFDRESLKFQHFDGVTVYTPTYLLNQSEVVVMFDSGIGVEVVENEGYMTGRAYLPWHFINKTSGLFGNWSFNPLDDFVLPNGLMLTLNLNDFEQLHKEWAMKWMLADRDLSGLGSALFTREFGKSASYYSNQSFVPNYEAEPENFLPANRSYDIERAEELCGESYQCRYDYGMTLNRDLAHFTKNYYDSIINIRTLNSKRILSCGVLETPRFGRKLSFNFMPGAKVSFECNEGFVLIGDQRRECLSNGLWNMPEHGYTECLREVYYTRRVAFIAIGIILAVILPLMLCIVCGAYRFRQKQLKEDPQWQMSLPRSRASSRTNLRQISNGPDDDSDTDQMGTIKKSRSYDKVYHTNEPLPGKPRIDFPAKKWDLDEEDFTSSEGSGNKDSKLAKDIEYINKTGEKTKQVGRRSLHSSSGQDEGTAIDEQDELDDVGSLQSPTYKRNGFTDLPNGLKQQQYSPTFSAIDSRNSGASSMSYQPNQTRYGGVAVLPNANGQFFNRTSNARPAPIVTALSQENGLPSPPHGASPTPSVQKSTEV</sequence>
<dbReference type="PROSITE" id="PS51233">
    <property type="entry name" value="VWFD"/>
    <property type="match status" value="1"/>
</dbReference>
<feature type="region of interest" description="Disordered" evidence="7">
    <location>
        <begin position="978"/>
        <end position="1035"/>
    </location>
</feature>
<organism evidence="12 13">
    <name type="scientific">Glossina palpalis gambiensis</name>
    <dbReference type="NCBI Taxonomy" id="67801"/>
    <lineage>
        <taxon>Eukaryota</taxon>
        <taxon>Metazoa</taxon>
        <taxon>Ecdysozoa</taxon>
        <taxon>Arthropoda</taxon>
        <taxon>Hexapoda</taxon>
        <taxon>Insecta</taxon>
        <taxon>Pterygota</taxon>
        <taxon>Neoptera</taxon>
        <taxon>Endopterygota</taxon>
        <taxon>Diptera</taxon>
        <taxon>Brachycera</taxon>
        <taxon>Muscomorpha</taxon>
        <taxon>Hippoboscoidea</taxon>
        <taxon>Glossinidae</taxon>
        <taxon>Glossina</taxon>
    </lineage>
</organism>
<dbReference type="Proteomes" id="UP000092460">
    <property type="component" value="Unassembled WGS sequence"/>
</dbReference>
<reference evidence="13" key="1">
    <citation type="submission" date="2015-01" db="EMBL/GenBank/DDBJ databases">
        <authorList>
            <person name="Aksoy S."/>
            <person name="Warren W."/>
            <person name="Wilson R.K."/>
        </authorList>
    </citation>
    <scope>NUCLEOTIDE SEQUENCE [LARGE SCALE GENOMIC DNA]</scope>
    <source>
        <strain evidence="13">IAEA</strain>
    </source>
</reference>
<dbReference type="InterPro" id="IPR001846">
    <property type="entry name" value="VWF_type-D"/>
</dbReference>
<dbReference type="InterPro" id="IPR051495">
    <property type="entry name" value="Epithelial_Barrier/Signaling"/>
</dbReference>
<dbReference type="EMBL" id="JXJN01014474">
    <property type="status" value="NOT_ANNOTATED_CDS"/>
    <property type="molecule type" value="Genomic_DNA"/>
</dbReference>
<feature type="compositionally biased region" description="Acidic residues" evidence="7">
    <location>
        <begin position="999"/>
        <end position="1009"/>
    </location>
</feature>
<dbReference type="GO" id="GO:0016020">
    <property type="term" value="C:membrane"/>
    <property type="evidence" value="ECO:0007669"/>
    <property type="project" value="UniProtKB-SubCell"/>
</dbReference>
<dbReference type="Pfam" id="PF00094">
    <property type="entry name" value="VWD"/>
    <property type="match status" value="1"/>
</dbReference>
<dbReference type="InterPro" id="IPR014756">
    <property type="entry name" value="Ig_E-set"/>
</dbReference>
<keyword evidence="6" id="KW-0768">Sushi</keyword>
<evidence type="ECO:0008006" key="14">
    <source>
        <dbReference type="Google" id="ProtNLM"/>
    </source>
</evidence>
<evidence type="ECO:0000256" key="6">
    <source>
        <dbReference type="PROSITE-ProRule" id="PRU00302"/>
    </source>
</evidence>
<dbReference type="Pfam" id="PF23263">
    <property type="entry name" value="C8-3_MUC4"/>
    <property type="match status" value="1"/>
</dbReference>
<evidence type="ECO:0000259" key="10">
    <source>
        <dbReference type="PROSITE" id="PS50923"/>
    </source>
</evidence>
<dbReference type="SMART" id="SM00032">
    <property type="entry name" value="CCP"/>
    <property type="match status" value="1"/>
</dbReference>
<dbReference type="EMBL" id="JXJN01014473">
    <property type="status" value="NOT_ANNOTATED_CDS"/>
    <property type="molecule type" value="Genomic_DNA"/>
</dbReference>
<evidence type="ECO:0000256" key="5">
    <source>
        <dbReference type="ARBA" id="ARBA00023157"/>
    </source>
</evidence>
<dbReference type="SUPFAM" id="SSF57535">
    <property type="entry name" value="Complement control module/SCR domain"/>
    <property type="match status" value="1"/>
</dbReference>
<dbReference type="EMBL" id="JXJN01014471">
    <property type="status" value="NOT_ANNOTATED_CDS"/>
    <property type="molecule type" value="Genomic_DNA"/>
</dbReference>
<dbReference type="PANTHER" id="PTHR13802">
    <property type="entry name" value="MUCIN 4-RELATED"/>
    <property type="match status" value="1"/>
</dbReference>
<dbReference type="Gene3D" id="2.60.40.10">
    <property type="entry name" value="Immunoglobulins"/>
    <property type="match status" value="1"/>
</dbReference>
<feature type="region of interest" description="Disordered" evidence="7">
    <location>
        <begin position="1040"/>
        <end position="1059"/>
    </location>
</feature>
<dbReference type="Pfam" id="PF03782">
    <property type="entry name" value="AMOP"/>
    <property type="match status" value="1"/>
</dbReference>
<keyword evidence="5" id="KW-1015">Disulfide bond</keyword>
<evidence type="ECO:0000313" key="13">
    <source>
        <dbReference type="Proteomes" id="UP000092460"/>
    </source>
</evidence>
<comment type="caution">
    <text evidence="6">Lacks conserved residue(s) required for the propagation of feature annotation.</text>
</comment>
<keyword evidence="4 8" id="KW-0472">Membrane</keyword>
<keyword evidence="13" id="KW-1185">Reference proteome</keyword>
<evidence type="ECO:0000313" key="12">
    <source>
        <dbReference type="EnsemblMetazoa" id="GPPI030428-PA"/>
    </source>
</evidence>
<evidence type="ECO:0000256" key="8">
    <source>
        <dbReference type="SAM" id="Phobius"/>
    </source>
</evidence>
<feature type="region of interest" description="Disordered" evidence="7">
    <location>
        <begin position="884"/>
        <end position="942"/>
    </location>
</feature>
<dbReference type="PANTHER" id="PTHR13802:SF52">
    <property type="entry name" value="MUCIN-4"/>
    <property type="match status" value="1"/>
</dbReference>
<reference evidence="12" key="2">
    <citation type="submission" date="2020-05" db="UniProtKB">
        <authorList>
            <consortium name="EnsemblMetazoa"/>
        </authorList>
    </citation>
    <scope>IDENTIFICATION</scope>
    <source>
        <strain evidence="12">IAEA</strain>
    </source>
</reference>
<evidence type="ECO:0000256" key="1">
    <source>
        <dbReference type="ARBA" id="ARBA00004370"/>
    </source>
</evidence>